<dbReference type="PANTHER" id="PTHR36985:SF1">
    <property type="entry name" value="TRANSLOCATION AND ASSEMBLY MODULE SUBUNIT TAMB"/>
    <property type="match status" value="1"/>
</dbReference>
<evidence type="ECO:0000259" key="6">
    <source>
        <dbReference type="Pfam" id="PF04357"/>
    </source>
</evidence>
<dbReference type="PANTHER" id="PTHR36985">
    <property type="entry name" value="TRANSLOCATION AND ASSEMBLY MODULE SUBUNIT TAMB"/>
    <property type="match status" value="1"/>
</dbReference>
<evidence type="ECO:0000313" key="8">
    <source>
        <dbReference type="Proteomes" id="UP001162741"/>
    </source>
</evidence>
<sequence>MILLISILVNIPAVQNMLVHQVTKRLSTKLGTRVEIKHINLRLFNSMRMEGTYIEDRHKDTLLYAGALQVRITDWFFFKETPVLKFIGLEDATVNLVRHKGDSLWNYAFIADAFAGPSASPKKKQQASFSVDLKNVDLQRVKFNFIDRWRGEDMYLYSNRILLDAQKLDLTGKNIWIQSLELDQPSFVISSYPASRPKRTTPLPATVAAPPDTGTVIPGLQWNPDRWNLLVRSLRIENGTFGVDNRRGDTLVPSDEGYFDPGHIRFEKINLSLSNTQFKDDSIFSDLKLRTRERSGFEVKQLDCRFKMSPVQMEFSNLDLRTENSQLGDYFAMEYSDFSDFADFVDAVTMRANFKKTRLSSDDIAYFAPALKDWNTEIRFSGSARGPVSNLRADSMSVQGGKATKLAGSFQMRGLPNIDETFIDFQATELITNGADLRQFLPILKTTTAVRTDLITHLRFQGSFSGLVNNFVAYGKFQTNLGNLDTDINFKTSGDVPVYSGNVLADNFNVGILLDNNIVSTVSMDAKVNGAGFNFQTLKAAVDANIRSIGLNNYLYQNIKTKGEMNRKFFNGSLNIADPNLDMDFAGTIDFNNALPIFDFDAEIRNSDLKALKLTKDSITLQAKADLNFAGSNIDNFDGMARLYDLSLLKNNSRVEFDSLVVRTDIENNQKALRIKGSEVDGYVTGNYSFMELPYAFQLFLNKYYPSYFKVPEGNPPAQDFRFAFQFGEVDKLIRAFNDDISGLNQTKVEGALNTATGSFTINAHVPFAQYDVYGVRDLVLKSNGDFNKINLSTQLGQVLYKDSTIFNNPLILASSSHDTSYVQIDMKAEDTTSLDGFYARVVTVKEGVKVNFLNSSFTVNNRQWQMEPGNEVYWSKDFLTVNNLRITRNNQSITIQTNEFNPDDSRFDIIIKDLNLADIIPPQLTTTRIEGLANGNIAVVDPFNHLTINTDLTTSQLRVANDSIGVVTIKGDYDIKQGLTGVEIKADNALADFLVQGNIGLTKDNKDLDVTIVANNSSISLLNQYLSDYVSNLTGYANGKIEIRGTTDKPSFTGNMRIDSVGVKVNYLGTYYRIPTLNVKNIDDAFIEMDPFQMIDKFGNTARANGFISHENFKNLRFEFDIFSPKFLFLNTTAADSDLYYGDILANARVYFEGPLDNLQLRVQARPLLGSHFYLPISDSKTIGKYEFISFKSYGKTEAVKKKKSNVKLNVRLDIAATPDAQIDVILDATTGDQISANGTGNLQLNVNLDGDFTMFGNYIINNGTYNFIFQRLARWKFDIQKNSTITWNGEPTEAKMNITAKYSLPKVSLYNLIDRGGGTQQTSTTDQLATRQEKVDININLRGALMQPVIDYSIELPDAGSLAYGSAVAAKLKEINQDQSKALLQVTALLAAGQFWSDEGLGGTASVSTTGKNSIGQALSAQASAILNNASSALLKNSGIGFNVNYTAYNFGLQESSYDRNLVSAGITKNLLNNRIRLYVGGNYDWGRQSANANSEHLAGDFRVEYLLTEDGRVRMNAFTRSDYDVYTLGNRNRGGVGISYVRDFNKVRELFHPVQRPRRPLPDSSRRREAIRQEVEDSLKQRQ</sequence>
<dbReference type="Proteomes" id="UP001162741">
    <property type="component" value="Chromosome"/>
</dbReference>
<evidence type="ECO:0000256" key="2">
    <source>
        <dbReference type="ARBA" id="ARBA00022692"/>
    </source>
</evidence>
<evidence type="ECO:0000256" key="3">
    <source>
        <dbReference type="ARBA" id="ARBA00022989"/>
    </source>
</evidence>
<protein>
    <submittedName>
        <fullName evidence="7">Translocation/assembly module TamB</fullName>
    </submittedName>
</protein>
<accession>A0ABY6IV44</accession>
<keyword evidence="3" id="KW-1133">Transmembrane helix</keyword>
<comment type="subcellular location">
    <subcellularLocation>
        <location evidence="1">Membrane</location>
        <topology evidence="1">Single-pass membrane protein</topology>
    </subcellularLocation>
</comment>
<keyword evidence="4" id="KW-0472">Membrane</keyword>
<dbReference type="EMBL" id="CP107006">
    <property type="protein sequence ID" value="UYQ91093.1"/>
    <property type="molecule type" value="Genomic_DNA"/>
</dbReference>
<dbReference type="InterPro" id="IPR007452">
    <property type="entry name" value="TamB_C"/>
</dbReference>
<keyword evidence="8" id="KW-1185">Reference proteome</keyword>
<feature type="region of interest" description="Disordered" evidence="5">
    <location>
        <begin position="1558"/>
        <end position="1586"/>
    </location>
</feature>
<evidence type="ECO:0000256" key="5">
    <source>
        <dbReference type="SAM" id="MobiDB-lite"/>
    </source>
</evidence>
<evidence type="ECO:0000313" key="7">
    <source>
        <dbReference type="EMBL" id="UYQ91093.1"/>
    </source>
</evidence>
<feature type="domain" description="Translocation and assembly module TamB C-terminal" evidence="6">
    <location>
        <begin position="1099"/>
        <end position="1547"/>
    </location>
</feature>
<feature type="compositionally biased region" description="Basic and acidic residues" evidence="5">
    <location>
        <begin position="1563"/>
        <end position="1586"/>
    </location>
</feature>
<evidence type="ECO:0000256" key="4">
    <source>
        <dbReference type="ARBA" id="ARBA00023136"/>
    </source>
</evidence>
<dbReference type="RefSeq" id="WP_264279573.1">
    <property type="nucleotide sequence ID" value="NZ_CP107006.1"/>
</dbReference>
<organism evidence="7 8">
    <name type="scientific">Chitinophaga horti</name>
    <dbReference type="NCBI Taxonomy" id="2920382"/>
    <lineage>
        <taxon>Bacteria</taxon>
        <taxon>Pseudomonadati</taxon>
        <taxon>Bacteroidota</taxon>
        <taxon>Chitinophagia</taxon>
        <taxon>Chitinophagales</taxon>
        <taxon>Chitinophagaceae</taxon>
        <taxon>Chitinophaga</taxon>
    </lineage>
</organism>
<reference evidence="7" key="1">
    <citation type="submission" date="2022-10" db="EMBL/GenBank/DDBJ databases">
        <title>Chitinophaga sp. nov., isolated from soil.</title>
        <authorList>
            <person name="Jeon C.O."/>
        </authorList>
    </citation>
    <scope>NUCLEOTIDE SEQUENCE</scope>
    <source>
        <strain evidence="7">R8</strain>
    </source>
</reference>
<keyword evidence="2" id="KW-0812">Transmembrane</keyword>
<dbReference type="Pfam" id="PF04357">
    <property type="entry name" value="TamB"/>
    <property type="match status" value="1"/>
</dbReference>
<evidence type="ECO:0000256" key="1">
    <source>
        <dbReference type="ARBA" id="ARBA00004167"/>
    </source>
</evidence>
<name>A0ABY6IV44_9BACT</name>
<proteinExistence type="predicted"/>
<gene>
    <name evidence="7" type="ORF">MKQ68_13420</name>
</gene>